<comment type="caution">
    <text evidence="2">The sequence shown here is derived from an EMBL/GenBank/DDBJ whole genome shotgun (WGS) entry which is preliminary data.</text>
</comment>
<keyword evidence="3" id="KW-1185">Reference proteome</keyword>
<proteinExistence type="predicted"/>
<dbReference type="OrthoDB" id="10446125at2759"/>
<name>A0A5N5FJ58_9ROSA</name>
<gene>
    <name evidence="2" type="ORF">D8674_004174</name>
</gene>
<accession>A0A5N5FJ58</accession>
<feature type="compositionally biased region" description="Basic and acidic residues" evidence="1">
    <location>
        <begin position="10"/>
        <end position="19"/>
    </location>
</feature>
<reference evidence="2 3" key="3">
    <citation type="submission" date="2019-11" db="EMBL/GenBank/DDBJ databases">
        <title>A de novo genome assembly of a pear dwarfing rootstock.</title>
        <authorList>
            <person name="Wang F."/>
            <person name="Wang J."/>
            <person name="Li S."/>
            <person name="Zhang Y."/>
            <person name="Fang M."/>
            <person name="Ma L."/>
            <person name="Zhao Y."/>
            <person name="Jiang S."/>
        </authorList>
    </citation>
    <scope>NUCLEOTIDE SEQUENCE [LARGE SCALE GENOMIC DNA]</scope>
    <source>
        <strain evidence="2">S2</strain>
        <tissue evidence="2">Leaf</tissue>
    </source>
</reference>
<reference evidence="3" key="2">
    <citation type="submission" date="2019-10" db="EMBL/GenBank/DDBJ databases">
        <title>A de novo genome assembly of a pear dwarfing rootstock.</title>
        <authorList>
            <person name="Wang F."/>
            <person name="Wang J."/>
            <person name="Li S."/>
            <person name="Zhang Y."/>
            <person name="Fang M."/>
            <person name="Ma L."/>
            <person name="Zhao Y."/>
            <person name="Jiang S."/>
        </authorList>
    </citation>
    <scope>NUCLEOTIDE SEQUENCE [LARGE SCALE GENOMIC DNA]</scope>
</reference>
<reference evidence="2 3" key="1">
    <citation type="submission" date="2019-09" db="EMBL/GenBank/DDBJ databases">
        <authorList>
            <person name="Ou C."/>
        </authorList>
    </citation>
    <scope>NUCLEOTIDE SEQUENCE [LARGE SCALE GENOMIC DNA]</scope>
    <source>
        <strain evidence="2">S2</strain>
        <tissue evidence="2">Leaf</tissue>
    </source>
</reference>
<protein>
    <submittedName>
        <fullName evidence="2">Uncharacterized protein</fullName>
    </submittedName>
</protein>
<evidence type="ECO:0000256" key="1">
    <source>
        <dbReference type="SAM" id="MobiDB-lite"/>
    </source>
</evidence>
<sequence length="94" mass="11041">MVDSISDSTKGWEGEGSHERKGKKMKKAMVTLERYRRKHLPSFGDKSSAEVYAELIFDIRGLVWEKCSIKFNSWKMVQVDVKNYMLQEFLISLY</sequence>
<evidence type="ECO:0000313" key="3">
    <source>
        <dbReference type="Proteomes" id="UP000327157"/>
    </source>
</evidence>
<dbReference type="AlphaFoldDB" id="A0A5N5FJ58"/>
<dbReference type="Proteomes" id="UP000327157">
    <property type="component" value="Chromosome 10"/>
</dbReference>
<feature type="region of interest" description="Disordered" evidence="1">
    <location>
        <begin position="1"/>
        <end position="26"/>
    </location>
</feature>
<evidence type="ECO:0000313" key="2">
    <source>
        <dbReference type="EMBL" id="KAB2603169.1"/>
    </source>
</evidence>
<dbReference type="EMBL" id="SMOL01000695">
    <property type="protein sequence ID" value="KAB2603169.1"/>
    <property type="molecule type" value="Genomic_DNA"/>
</dbReference>
<organism evidence="2 3">
    <name type="scientific">Pyrus ussuriensis x Pyrus communis</name>
    <dbReference type="NCBI Taxonomy" id="2448454"/>
    <lineage>
        <taxon>Eukaryota</taxon>
        <taxon>Viridiplantae</taxon>
        <taxon>Streptophyta</taxon>
        <taxon>Embryophyta</taxon>
        <taxon>Tracheophyta</taxon>
        <taxon>Spermatophyta</taxon>
        <taxon>Magnoliopsida</taxon>
        <taxon>eudicotyledons</taxon>
        <taxon>Gunneridae</taxon>
        <taxon>Pentapetalae</taxon>
        <taxon>rosids</taxon>
        <taxon>fabids</taxon>
        <taxon>Rosales</taxon>
        <taxon>Rosaceae</taxon>
        <taxon>Amygdaloideae</taxon>
        <taxon>Maleae</taxon>
        <taxon>Pyrus</taxon>
    </lineage>
</organism>